<comment type="caution">
    <text evidence="2">The sequence shown here is derived from an EMBL/GenBank/DDBJ whole genome shotgun (WGS) entry which is preliminary data.</text>
</comment>
<gene>
    <name evidence="2" type="ORF">GRI69_04030</name>
</gene>
<dbReference type="InterPro" id="IPR009875">
    <property type="entry name" value="PilZ_domain"/>
</dbReference>
<name>A0A844XMM8_9SPHN</name>
<feature type="domain" description="PilZ" evidence="1">
    <location>
        <begin position="3"/>
        <end position="76"/>
    </location>
</feature>
<protein>
    <recommendedName>
        <fullName evidence="1">PilZ domain-containing protein</fullName>
    </recommendedName>
</protein>
<reference evidence="2 3" key="1">
    <citation type="submission" date="2019-12" db="EMBL/GenBank/DDBJ databases">
        <title>Genomic-based taxomic classification of the family Erythrobacteraceae.</title>
        <authorList>
            <person name="Xu L."/>
        </authorList>
    </citation>
    <scope>NUCLEOTIDE SEQUENCE [LARGE SCALE GENOMIC DNA]</scope>
    <source>
        <strain evidence="2 3">DSM 17792</strain>
    </source>
</reference>
<evidence type="ECO:0000313" key="2">
    <source>
        <dbReference type="EMBL" id="MXO47425.1"/>
    </source>
</evidence>
<evidence type="ECO:0000313" key="3">
    <source>
        <dbReference type="Proteomes" id="UP000448199"/>
    </source>
</evidence>
<dbReference type="EMBL" id="WTYC01000001">
    <property type="protein sequence ID" value="MXO47425.1"/>
    <property type="molecule type" value="Genomic_DNA"/>
</dbReference>
<feature type="domain" description="PilZ" evidence="1">
    <location>
        <begin position="92"/>
        <end position="178"/>
    </location>
</feature>
<dbReference type="Proteomes" id="UP000448199">
    <property type="component" value="Unassembled WGS sequence"/>
</dbReference>
<evidence type="ECO:0000259" key="1">
    <source>
        <dbReference type="Pfam" id="PF07238"/>
    </source>
</evidence>
<dbReference type="Gene3D" id="2.40.10.220">
    <property type="entry name" value="predicted glycosyltransferase like domains"/>
    <property type="match status" value="1"/>
</dbReference>
<dbReference type="OrthoDB" id="7408989at2"/>
<accession>A0A844XMM8</accession>
<sequence>MQERRQSERVRQVFLPACLTINETKHVAVIRDLSESGIGVRCTIAAKPGQQVSVQWGSNAPLDGVVGWLNGDRLGIITECSPIAHSDGSHPRASRFDIGLPAEVHHRGGSSAVELVNLSTKGMSIAHPGELRFGDLVTVCLGTQTFAECTVRWSRDGSSGLLLKNPLRLDEIRHILELAQGSWRWDEIKTYKVAS</sequence>
<dbReference type="GO" id="GO:0035438">
    <property type="term" value="F:cyclic-di-GMP binding"/>
    <property type="evidence" value="ECO:0007669"/>
    <property type="project" value="InterPro"/>
</dbReference>
<proteinExistence type="predicted"/>
<dbReference type="Pfam" id="PF07238">
    <property type="entry name" value="PilZ"/>
    <property type="match status" value="2"/>
</dbReference>
<organism evidence="2 3">
    <name type="scientific">Qipengyuania vulgaris</name>
    <dbReference type="NCBI Taxonomy" id="291985"/>
    <lineage>
        <taxon>Bacteria</taxon>
        <taxon>Pseudomonadati</taxon>
        <taxon>Pseudomonadota</taxon>
        <taxon>Alphaproteobacteria</taxon>
        <taxon>Sphingomonadales</taxon>
        <taxon>Erythrobacteraceae</taxon>
        <taxon>Qipengyuania</taxon>
    </lineage>
</organism>
<dbReference type="SUPFAM" id="SSF141371">
    <property type="entry name" value="PilZ domain-like"/>
    <property type="match status" value="2"/>
</dbReference>
<dbReference type="RefSeq" id="WP_160726920.1">
    <property type="nucleotide sequence ID" value="NZ_WTYC01000001.1"/>
</dbReference>
<dbReference type="AlphaFoldDB" id="A0A844XMM8"/>
<keyword evidence="3" id="KW-1185">Reference proteome</keyword>